<comment type="caution">
    <text evidence="2">The sequence shown here is derived from an EMBL/GenBank/DDBJ whole genome shotgun (WGS) entry which is preliminary data.</text>
</comment>
<accession>A0A7W6AMM0</accession>
<name>A0A7W6AMM0_9HYPH</name>
<evidence type="ECO:0000259" key="1">
    <source>
        <dbReference type="Pfam" id="PF21834"/>
    </source>
</evidence>
<reference evidence="2 3" key="1">
    <citation type="submission" date="2020-08" db="EMBL/GenBank/DDBJ databases">
        <title>Genomic Encyclopedia of Type Strains, Phase IV (KMG-IV): sequencing the most valuable type-strain genomes for metagenomic binning, comparative biology and taxonomic classification.</title>
        <authorList>
            <person name="Goeker M."/>
        </authorList>
    </citation>
    <scope>NUCLEOTIDE SEQUENCE [LARGE SCALE GENOMIC DNA]</scope>
    <source>
        <strain evidence="2 3">DSM 24105</strain>
    </source>
</reference>
<sequence>MSRYFFDIDDGSVIHDEIGREIRDDRTLRREALGVVTALMAAEAEDAKETTLVLSARDEAGKLSLKVRMVCQVEEL</sequence>
<evidence type="ECO:0000313" key="2">
    <source>
        <dbReference type="EMBL" id="MBB3903855.1"/>
    </source>
</evidence>
<dbReference type="RefSeq" id="WP_183507190.1">
    <property type="nucleotide sequence ID" value="NZ_BSPG01000015.1"/>
</dbReference>
<dbReference type="EMBL" id="JACIDN010000006">
    <property type="protein sequence ID" value="MBB3903855.1"/>
    <property type="molecule type" value="Genomic_DNA"/>
</dbReference>
<protein>
    <recommendedName>
        <fullName evidence="1">DUF6894 domain-containing protein</fullName>
    </recommendedName>
</protein>
<dbReference type="Pfam" id="PF21834">
    <property type="entry name" value="DUF6894"/>
    <property type="match status" value="1"/>
</dbReference>
<feature type="domain" description="DUF6894" evidence="1">
    <location>
        <begin position="3"/>
        <end position="68"/>
    </location>
</feature>
<dbReference type="Proteomes" id="UP000517759">
    <property type="component" value="Unassembled WGS sequence"/>
</dbReference>
<gene>
    <name evidence="2" type="ORF">GGR33_003369</name>
</gene>
<evidence type="ECO:0000313" key="3">
    <source>
        <dbReference type="Proteomes" id="UP000517759"/>
    </source>
</evidence>
<dbReference type="AlphaFoldDB" id="A0A7W6AMM0"/>
<organism evidence="2 3">
    <name type="scientific">Methylobacterium brachythecii</name>
    <dbReference type="NCBI Taxonomy" id="1176177"/>
    <lineage>
        <taxon>Bacteria</taxon>
        <taxon>Pseudomonadati</taxon>
        <taxon>Pseudomonadota</taxon>
        <taxon>Alphaproteobacteria</taxon>
        <taxon>Hyphomicrobiales</taxon>
        <taxon>Methylobacteriaceae</taxon>
        <taxon>Methylobacterium</taxon>
    </lineage>
</organism>
<proteinExistence type="predicted"/>
<dbReference type="InterPro" id="IPR054189">
    <property type="entry name" value="DUF6894"/>
</dbReference>